<proteinExistence type="inferred from homology"/>
<dbReference type="Pfam" id="PF13727">
    <property type="entry name" value="CoA_binding_3"/>
    <property type="match status" value="1"/>
</dbReference>
<comment type="subcellular location">
    <subcellularLocation>
        <location evidence="1">Membrane</location>
        <topology evidence="1">Multi-pass membrane protein</topology>
    </subcellularLocation>
</comment>
<keyword evidence="4 7" id="KW-0812">Transmembrane</keyword>
<gene>
    <name evidence="9" type="ORF">A3G31_02915</name>
</gene>
<feature type="transmembrane region" description="Helical" evidence="7">
    <location>
        <begin position="63"/>
        <end position="85"/>
    </location>
</feature>
<dbReference type="EMBL" id="MGDI01000004">
    <property type="protein sequence ID" value="OGL55177.1"/>
    <property type="molecule type" value="Genomic_DNA"/>
</dbReference>
<dbReference type="AlphaFoldDB" id="A0A1F7SPQ4"/>
<dbReference type="PANTHER" id="PTHR30576">
    <property type="entry name" value="COLANIC BIOSYNTHESIS UDP-GLUCOSE LIPID CARRIER TRANSFERASE"/>
    <property type="match status" value="1"/>
</dbReference>
<evidence type="ECO:0000256" key="7">
    <source>
        <dbReference type="SAM" id="Phobius"/>
    </source>
</evidence>
<dbReference type="InterPro" id="IPR003362">
    <property type="entry name" value="Bact_transf"/>
</dbReference>
<dbReference type="NCBIfam" id="TIGR03025">
    <property type="entry name" value="EPS_sugtrans"/>
    <property type="match status" value="1"/>
</dbReference>
<dbReference type="STRING" id="1817883.A3G31_02915"/>
<dbReference type="Gene3D" id="3.40.50.720">
    <property type="entry name" value="NAD(P)-binding Rossmann-like Domain"/>
    <property type="match status" value="1"/>
</dbReference>
<evidence type="ECO:0000256" key="1">
    <source>
        <dbReference type="ARBA" id="ARBA00004141"/>
    </source>
</evidence>
<feature type="transmembrane region" description="Helical" evidence="7">
    <location>
        <begin position="31"/>
        <end position="51"/>
    </location>
</feature>
<evidence type="ECO:0000259" key="8">
    <source>
        <dbReference type="Pfam" id="PF02397"/>
    </source>
</evidence>
<dbReference type="Proteomes" id="UP000178082">
    <property type="component" value="Unassembled WGS sequence"/>
</dbReference>
<evidence type="ECO:0000256" key="3">
    <source>
        <dbReference type="ARBA" id="ARBA00022679"/>
    </source>
</evidence>
<reference evidence="9 10" key="1">
    <citation type="journal article" date="2016" name="Nat. Commun.">
        <title>Thousands of microbial genomes shed light on interconnected biogeochemical processes in an aquifer system.</title>
        <authorList>
            <person name="Anantharaman K."/>
            <person name="Brown C.T."/>
            <person name="Hug L.A."/>
            <person name="Sharon I."/>
            <person name="Castelle C.J."/>
            <person name="Probst A.J."/>
            <person name="Thomas B.C."/>
            <person name="Singh A."/>
            <person name="Wilkins M.J."/>
            <person name="Karaoz U."/>
            <person name="Brodie E.L."/>
            <person name="Williams K.H."/>
            <person name="Hubbard S.S."/>
            <person name="Banfield J.F."/>
        </authorList>
    </citation>
    <scope>NUCLEOTIDE SEQUENCE [LARGE SCALE GENOMIC DNA]</scope>
</reference>
<comment type="caution">
    <text evidence="9">The sequence shown here is derived from an EMBL/GenBank/DDBJ whole genome shotgun (WGS) entry which is preliminary data.</text>
</comment>
<dbReference type="Pfam" id="PF02397">
    <property type="entry name" value="Bac_transf"/>
    <property type="match status" value="1"/>
</dbReference>
<name>A0A1F7SPQ4_9BACT</name>
<evidence type="ECO:0000256" key="6">
    <source>
        <dbReference type="ARBA" id="ARBA00023136"/>
    </source>
</evidence>
<sequence length="447" mass="51912">MFLGDFLVIFFTAILSFRIRTGDYEKTKENWLQILILLVTYLVVLYFFEYYDINLSLTKLRYLIRIIAVNATGIVAAVILSYVFYLKLIRGFLILWGINFIILFLLWRYIFYLISKKPMLPENILLVGSDWSIMEIIKEIHKSPVFSYNIVGIISDKNGNSQSNGFEGVNIIGNRYNLVDIVKKEKISKIIVSAYEEKHQDLISALLESKLIGIQITEMPNFYKKITGKIPIKHVRDSWFIFSSGFESVRNSFVFKVKRIIDVILSLVGLIIAIPLMIIIIILIKIDSPGPVFYVQERIGLNEKPFKLIKFRSMKSDAEKISGPVWAKKNDSRISRVGKLLRPTRLDEIPQLINVLKGEMTFIGPRPERQFFVEKLKKQIPYYSLRFTVKPGITGWAQVKYGYGSTVEDTLEKLQYDIYYIQNISLVLDLYIYFKTIQVMIMSKEMA</sequence>
<keyword evidence="3" id="KW-0808">Transferase</keyword>
<dbReference type="NCBIfam" id="TIGR03013">
    <property type="entry name" value="EpsB_2"/>
    <property type="match status" value="1"/>
</dbReference>
<evidence type="ECO:0000313" key="9">
    <source>
        <dbReference type="EMBL" id="OGL55177.1"/>
    </source>
</evidence>
<dbReference type="PANTHER" id="PTHR30576:SF0">
    <property type="entry name" value="UNDECAPRENYL-PHOSPHATE N-ACETYLGALACTOSAMINYL 1-PHOSPHATE TRANSFERASE-RELATED"/>
    <property type="match status" value="1"/>
</dbReference>
<dbReference type="GO" id="GO:0016020">
    <property type="term" value="C:membrane"/>
    <property type="evidence" value="ECO:0007669"/>
    <property type="project" value="UniProtKB-SubCell"/>
</dbReference>
<accession>A0A1F7SPQ4</accession>
<evidence type="ECO:0000256" key="2">
    <source>
        <dbReference type="ARBA" id="ARBA00006464"/>
    </source>
</evidence>
<keyword evidence="5 7" id="KW-1133">Transmembrane helix</keyword>
<keyword evidence="6 7" id="KW-0472">Membrane</keyword>
<evidence type="ECO:0000256" key="5">
    <source>
        <dbReference type="ARBA" id="ARBA00022989"/>
    </source>
</evidence>
<evidence type="ECO:0000313" key="10">
    <source>
        <dbReference type="Proteomes" id="UP000178082"/>
    </source>
</evidence>
<protein>
    <recommendedName>
        <fullName evidence="8">Bacterial sugar transferase domain-containing protein</fullName>
    </recommendedName>
</protein>
<comment type="similarity">
    <text evidence="2">Belongs to the bacterial sugar transferase family.</text>
</comment>
<dbReference type="InterPro" id="IPR017464">
    <property type="entry name" value="Sugar_tfrase_EpsB_2"/>
</dbReference>
<feature type="transmembrane region" description="Helical" evidence="7">
    <location>
        <begin position="260"/>
        <end position="284"/>
    </location>
</feature>
<dbReference type="GO" id="GO:0016780">
    <property type="term" value="F:phosphotransferase activity, for other substituted phosphate groups"/>
    <property type="evidence" value="ECO:0007669"/>
    <property type="project" value="TreeGrafter"/>
</dbReference>
<organism evidence="9 10">
    <name type="scientific">Candidatus Schekmanbacteria bacterium RIFCSPLOWO2_12_FULL_38_15</name>
    <dbReference type="NCBI Taxonomy" id="1817883"/>
    <lineage>
        <taxon>Bacteria</taxon>
        <taxon>Candidatus Schekmaniibacteriota</taxon>
    </lineage>
</organism>
<feature type="transmembrane region" description="Helical" evidence="7">
    <location>
        <begin position="91"/>
        <end position="111"/>
    </location>
</feature>
<feature type="domain" description="Bacterial sugar transferase" evidence="8">
    <location>
        <begin position="258"/>
        <end position="441"/>
    </location>
</feature>
<dbReference type="InterPro" id="IPR017475">
    <property type="entry name" value="EPS_sugar_tfrase"/>
</dbReference>
<evidence type="ECO:0000256" key="4">
    <source>
        <dbReference type="ARBA" id="ARBA00022692"/>
    </source>
</evidence>